<keyword evidence="3" id="KW-1185">Reference proteome</keyword>
<evidence type="ECO:0000313" key="3">
    <source>
        <dbReference type="Proteomes" id="UP000233534"/>
    </source>
</evidence>
<evidence type="ECO:0000313" key="2">
    <source>
        <dbReference type="EMBL" id="AUG58530.1"/>
    </source>
</evidence>
<reference evidence="2 3" key="1">
    <citation type="submission" date="2017-12" db="EMBL/GenBank/DDBJ databases">
        <title>Complete genome sequence of Herbivorax saccincola GGR1, a novel Cellulosome-producing hydrolytic bacterium in a thermophilic biogas plant, established by Illumina and Nanopore MinION sequencing.</title>
        <authorList>
            <person name="Pechtl A."/>
            <person name="Ruckert C."/>
            <person name="Koeck D.E."/>
            <person name="Maus I."/>
            <person name="Winkler A."/>
            <person name="Kalinowski J."/>
            <person name="Puhler A."/>
            <person name="Schwarz W.W."/>
            <person name="Zverlov V.V."/>
            <person name="Schluter A."/>
            <person name="Liebl W."/>
        </authorList>
    </citation>
    <scope>NUCLEOTIDE SEQUENCE [LARGE SCALE GENOMIC DNA]</scope>
    <source>
        <strain evidence="3">SR1</strain>
    </source>
</reference>
<dbReference type="Proteomes" id="UP000233534">
    <property type="component" value="Chromosome"/>
</dbReference>
<sequence>MKKNLKVLLVLSIVFCMALSNLAMPVIASSYPARGYEMTSDQKAIVDRAFDMYNTTWTPKKDVYGWNNYLFKKGSTYRIPYGQPVDRGQYIGFACSISNFVSYANNVNSKMYTSSSAYGSKTSTYYANDCSAFVSYAWGIARHTTATIPNVSTSLGTDTTKLRIGDCLNKPNDHVILVTNIIKKSTNASDIVEVIEQTPPQMKKFTYTKAELKTKYLDKGYTIRRKKGISVSEKVIGGDNSTPQPSGKYFPKYTGSSSSLVDALNAVGANSSFDYRKKIAAKNGISNYTGTSAQNTQLLNLLKQGKLLKPDDTQNSVTYFPKYTGSSSSLVDALKAVGADSSFDYRKKIAAKNGISNYTGTSAQNTQLLNLLKQGKLIKP</sequence>
<name>A0A2K9ESK7_9FIRM</name>
<dbReference type="RefSeq" id="WP_101303063.1">
    <property type="nucleotide sequence ID" value="NZ_CP025197.1"/>
</dbReference>
<organism evidence="2 3">
    <name type="scientific">Acetivibrio saccincola</name>
    <dbReference type="NCBI Taxonomy" id="1677857"/>
    <lineage>
        <taxon>Bacteria</taxon>
        <taxon>Bacillati</taxon>
        <taxon>Bacillota</taxon>
        <taxon>Clostridia</taxon>
        <taxon>Eubacteriales</taxon>
        <taxon>Oscillospiraceae</taxon>
        <taxon>Acetivibrio</taxon>
    </lineage>
</organism>
<evidence type="ECO:0008006" key="4">
    <source>
        <dbReference type="Google" id="ProtNLM"/>
    </source>
</evidence>
<dbReference type="AlphaFoldDB" id="A0A2K9ESK7"/>
<gene>
    <name evidence="2" type="ORF">HVS_13315</name>
</gene>
<keyword evidence="1" id="KW-0732">Signal</keyword>
<dbReference type="EMBL" id="CP025197">
    <property type="protein sequence ID" value="AUG58530.1"/>
    <property type="molecule type" value="Genomic_DNA"/>
</dbReference>
<protein>
    <recommendedName>
        <fullName evidence="4">Amidase domain-containing protein</fullName>
    </recommendedName>
</protein>
<feature type="chain" id="PRO_5039508986" description="Amidase domain-containing protein" evidence="1">
    <location>
        <begin position="24"/>
        <end position="380"/>
    </location>
</feature>
<accession>A0A2K9ESK7</accession>
<dbReference type="SUPFAM" id="SSF158634">
    <property type="entry name" value="RPA2825-like"/>
    <property type="match status" value="2"/>
</dbReference>
<proteinExistence type="predicted"/>
<evidence type="ECO:0000256" key="1">
    <source>
        <dbReference type="SAM" id="SignalP"/>
    </source>
</evidence>
<feature type="signal peptide" evidence="1">
    <location>
        <begin position="1"/>
        <end position="23"/>
    </location>
</feature>
<dbReference type="KEGG" id="hsc:HVS_13315"/>